<evidence type="ECO:0000256" key="5">
    <source>
        <dbReference type="SAM" id="Coils"/>
    </source>
</evidence>
<evidence type="ECO:0000313" key="9">
    <source>
        <dbReference type="Proteomes" id="UP000809587"/>
    </source>
</evidence>
<accession>A0ABS2JA84</accession>
<comment type="similarity">
    <text evidence="1">Belongs to the peptidase C40 family.</text>
</comment>
<organism evidence="8 9">
    <name type="scientific">Micromonospora humidisoli</name>
    <dbReference type="NCBI Taxonomy" id="2807622"/>
    <lineage>
        <taxon>Bacteria</taxon>
        <taxon>Bacillati</taxon>
        <taxon>Actinomycetota</taxon>
        <taxon>Actinomycetes</taxon>
        <taxon>Micromonosporales</taxon>
        <taxon>Micromonosporaceae</taxon>
        <taxon>Micromonospora</taxon>
    </lineage>
</organism>
<name>A0ABS2JA84_9ACTN</name>
<comment type="caution">
    <text evidence="8">The sequence shown here is derived from an EMBL/GenBank/DDBJ whole genome shotgun (WGS) entry which is preliminary data.</text>
</comment>
<dbReference type="PRINTS" id="PR01217">
    <property type="entry name" value="PRICHEXTENSN"/>
</dbReference>
<dbReference type="InterPro" id="IPR000064">
    <property type="entry name" value="NLP_P60_dom"/>
</dbReference>
<dbReference type="PANTHER" id="PTHR47359">
    <property type="entry name" value="PEPTIDOGLYCAN DL-ENDOPEPTIDASE CWLO"/>
    <property type="match status" value="1"/>
</dbReference>
<evidence type="ECO:0000313" key="8">
    <source>
        <dbReference type="EMBL" id="MBM7083465.1"/>
    </source>
</evidence>
<dbReference type="EMBL" id="JAFEUO010000003">
    <property type="protein sequence ID" value="MBM7083465.1"/>
    <property type="molecule type" value="Genomic_DNA"/>
</dbReference>
<dbReference type="InterPro" id="IPR038765">
    <property type="entry name" value="Papain-like_cys_pep_sf"/>
</dbReference>
<keyword evidence="5" id="KW-0175">Coiled coil</keyword>
<dbReference type="PROSITE" id="PS51935">
    <property type="entry name" value="NLPC_P60"/>
    <property type="match status" value="1"/>
</dbReference>
<sequence>MVDSGHGRRQRRRRVPVVSPVLRPALWSALLGAVAAMALATPVYADPALPNTVPDTGSRPVATGTLRLPGAAAPGYPTVGQPGSSTALPVGGLPTSPLLSQIDTLTAQNGQLADQLLQLEKQRDDARVQLTGVQGELTRARSALTVAEQRANAVAADAFKAAAALPPGEFARDLHGLSVLQRVSRGEQADGETTAASGELSRARTAEQVAAQAVTAATDRVRRAEDQFAAVQKALRDNDAKIAKLRADNQAQLIALEKQQEAAEQKLGSAYVEGQSSSGLNASPQALAAVRYALAQLGDPYLWAAEGPDRFDCSGLMWAAYRSAGYYDLPRVARDQYYATRGRTVSQSALLPGDLLFFASGSSWTTIHHVAMYIGNGRMVQAPRSGDVVKISQVRWSGLYASTRVVGAVTTPGAPVTQPPPPTPKPTTASPKPTTPTPKPTTASPKPTTPTPRPTGGSTTAPTKPPVTPRPSATTATPTPTPTRTADPTPSLTGSGTPDPEDSGTVESSRSASAPASAGASASTGN</sequence>
<protein>
    <submittedName>
        <fullName evidence="8">C40 family peptidase</fullName>
    </submittedName>
</protein>
<evidence type="ECO:0000256" key="2">
    <source>
        <dbReference type="ARBA" id="ARBA00022670"/>
    </source>
</evidence>
<evidence type="ECO:0000259" key="7">
    <source>
        <dbReference type="PROSITE" id="PS51935"/>
    </source>
</evidence>
<evidence type="ECO:0000256" key="6">
    <source>
        <dbReference type="SAM" id="MobiDB-lite"/>
    </source>
</evidence>
<dbReference type="PANTHER" id="PTHR47359:SF3">
    <property type="entry name" value="NLP_P60 DOMAIN-CONTAINING PROTEIN-RELATED"/>
    <property type="match status" value="1"/>
</dbReference>
<dbReference type="Gene3D" id="3.90.1720.10">
    <property type="entry name" value="endopeptidase domain like (from Nostoc punctiforme)"/>
    <property type="match status" value="1"/>
</dbReference>
<evidence type="ECO:0000256" key="4">
    <source>
        <dbReference type="ARBA" id="ARBA00022807"/>
    </source>
</evidence>
<dbReference type="Pfam" id="PF00877">
    <property type="entry name" value="NLPC_P60"/>
    <property type="match status" value="1"/>
</dbReference>
<keyword evidence="4" id="KW-0788">Thiol protease</keyword>
<proteinExistence type="inferred from homology"/>
<feature type="domain" description="NlpC/P60" evidence="7">
    <location>
        <begin position="283"/>
        <end position="412"/>
    </location>
</feature>
<dbReference type="InterPro" id="IPR051794">
    <property type="entry name" value="PG_Endopeptidase_C40"/>
</dbReference>
<keyword evidence="2" id="KW-0645">Protease</keyword>
<reference evidence="8 9" key="1">
    <citation type="submission" date="2021-02" db="EMBL/GenBank/DDBJ databases">
        <authorList>
            <person name="Lee D.-H."/>
        </authorList>
    </citation>
    <scope>NUCLEOTIDE SEQUENCE [LARGE SCALE GENOMIC DNA]</scope>
    <source>
        <strain evidence="8 9">MMS20-R2-29</strain>
    </source>
</reference>
<dbReference type="RefSeq" id="WP_204958636.1">
    <property type="nucleotide sequence ID" value="NZ_JAFEUO010000003.1"/>
</dbReference>
<feature type="compositionally biased region" description="Low complexity" evidence="6">
    <location>
        <begin position="470"/>
        <end position="490"/>
    </location>
</feature>
<feature type="compositionally biased region" description="Low complexity" evidence="6">
    <location>
        <begin position="508"/>
        <end position="526"/>
    </location>
</feature>
<evidence type="ECO:0000256" key="3">
    <source>
        <dbReference type="ARBA" id="ARBA00022801"/>
    </source>
</evidence>
<dbReference type="SUPFAM" id="SSF54001">
    <property type="entry name" value="Cysteine proteinases"/>
    <property type="match status" value="1"/>
</dbReference>
<gene>
    <name evidence="8" type="ORF">JQN84_13150</name>
</gene>
<keyword evidence="3" id="KW-0378">Hydrolase</keyword>
<dbReference type="Proteomes" id="UP000809587">
    <property type="component" value="Unassembled WGS sequence"/>
</dbReference>
<keyword evidence="9" id="KW-1185">Reference proteome</keyword>
<feature type="region of interest" description="Disordered" evidence="6">
    <location>
        <begin position="411"/>
        <end position="526"/>
    </location>
</feature>
<evidence type="ECO:0000256" key="1">
    <source>
        <dbReference type="ARBA" id="ARBA00007074"/>
    </source>
</evidence>
<feature type="coiled-coil region" evidence="5">
    <location>
        <begin position="102"/>
        <end position="136"/>
    </location>
</feature>